<dbReference type="OrthoDB" id="329835at2759"/>
<accession>A0A815DVL3</accession>
<dbReference type="EMBL" id="CAJNOQ010012578">
    <property type="protein sequence ID" value="CAF1303236.1"/>
    <property type="molecule type" value="Genomic_DNA"/>
</dbReference>
<dbReference type="AlphaFoldDB" id="A0A815DVL3"/>
<dbReference type="Gene3D" id="3.30.70.3290">
    <property type="match status" value="1"/>
</dbReference>
<proteinExistence type="predicted"/>
<gene>
    <name evidence="2" type="ORF">GPM918_LOCUS28627</name>
    <name evidence="3" type="ORF">SRO942_LOCUS29140</name>
</gene>
<dbReference type="EMBL" id="CAJOBC010038501">
    <property type="protein sequence ID" value="CAF4131221.1"/>
    <property type="molecule type" value="Genomic_DNA"/>
</dbReference>
<sequence>MEFLKHIKSDNVIDENNKFDLKCSQTTLYSTVSGTLCDDTVKFKSDYWWANVRSVVQFGKIIETILSDSPVTQIYLEISQYPVLCTSIRECIDQSEYKSIIVLRSLKRKENEQQTMLTSLCGLTSNLKQFWTKLALAAVKQFYILLSSTATSLAFENVQFLQPCVLNKDEPTEIHTPIQMPFQHFFIYSRRYPSPKDVSSKNGISVTDILKDYTDEDELNFYSLKE</sequence>
<comment type="caution">
    <text evidence="2">The sequence shown here is derived from an EMBL/GenBank/DDBJ whole genome shotgun (WGS) entry which is preliminary data.</text>
</comment>
<dbReference type="InterPro" id="IPR016035">
    <property type="entry name" value="Acyl_Trfase/lysoPLipase"/>
</dbReference>
<keyword evidence="1" id="KW-0808">Transferase</keyword>
<evidence type="ECO:0000313" key="2">
    <source>
        <dbReference type="EMBL" id="CAF1303236.1"/>
    </source>
</evidence>
<name>A0A815DVL3_9BILA</name>
<keyword evidence="4" id="KW-1185">Reference proteome</keyword>
<dbReference type="Proteomes" id="UP000663829">
    <property type="component" value="Unassembled WGS sequence"/>
</dbReference>
<dbReference type="GO" id="GO:0016740">
    <property type="term" value="F:transferase activity"/>
    <property type="evidence" value="ECO:0007669"/>
    <property type="project" value="UniProtKB-KW"/>
</dbReference>
<protein>
    <submittedName>
        <fullName evidence="2">Uncharacterized protein</fullName>
    </submittedName>
</protein>
<evidence type="ECO:0000313" key="4">
    <source>
        <dbReference type="Proteomes" id="UP000663829"/>
    </source>
</evidence>
<dbReference type="SUPFAM" id="SSF52151">
    <property type="entry name" value="FabD/lysophospholipase-like"/>
    <property type="match status" value="1"/>
</dbReference>
<dbReference type="Proteomes" id="UP000681722">
    <property type="component" value="Unassembled WGS sequence"/>
</dbReference>
<dbReference type="PANTHER" id="PTHR45681">
    <property type="entry name" value="POLYKETIDE SYNTHASE 44-RELATED"/>
    <property type="match status" value="1"/>
</dbReference>
<evidence type="ECO:0000313" key="3">
    <source>
        <dbReference type="EMBL" id="CAF4131221.1"/>
    </source>
</evidence>
<reference evidence="2" key="1">
    <citation type="submission" date="2021-02" db="EMBL/GenBank/DDBJ databases">
        <authorList>
            <person name="Nowell W R."/>
        </authorList>
    </citation>
    <scope>NUCLEOTIDE SEQUENCE</scope>
</reference>
<evidence type="ECO:0000256" key="1">
    <source>
        <dbReference type="ARBA" id="ARBA00022679"/>
    </source>
</evidence>
<dbReference type="InterPro" id="IPR001227">
    <property type="entry name" value="Ac_transferase_dom_sf"/>
</dbReference>
<dbReference type="PANTHER" id="PTHR45681:SF6">
    <property type="entry name" value="POLYKETIDE SYNTHASE 37"/>
    <property type="match status" value="1"/>
</dbReference>
<dbReference type="InterPro" id="IPR050444">
    <property type="entry name" value="Polyketide_Synthase"/>
</dbReference>
<dbReference type="Gene3D" id="3.40.366.10">
    <property type="entry name" value="Malonyl-Coenzyme A Acyl Carrier Protein, domain 2"/>
    <property type="match status" value="1"/>
</dbReference>
<organism evidence="2 4">
    <name type="scientific">Didymodactylos carnosus</name>
    <dbReference type="NCBI Taxonomy" id="1234261"/>
    <lineage>
        <taxon>Eukaryota</taxon>
        <taxon>Metazoa</taxon>
        <taxon>Spiralia</taxon>
        <taxon>Gnathifera</taxon>
        <taxon>Rotifera</taxon>
        <taxon>Eurotatoria</taxon>
        <taxon>Bdelloidea</taxon>
        <taxon>Philodinida</taxon>
        <taxon>Philodinidae</taxon>
        <taxon>Didymodactylos</taxon>
    </lineage>
</organism>